<evidence type="ECO:0000313" key="6">
    <source>
        <dbReference type="Proteomes" id="UP000593564"/>
    </source>
</evidence>
<dbReference type="GO" id="GO:0006457">
    <property type="term" value="P:protein folding"/>
    <property type="evidence" value="ECO:0007669"/>
    <property type="project" value="TreeGrafter"/>
</dbReference>
<accession>A0A7J7GZT9</accession>
<dbReference type="Proteomes" id="UP000593564">
    <property type="component" value="Unassembled WGS sequence"/>
</dbReference>
<evidence type="ECO:0000259" key="4">
    <source>
        <dbReference type="PROSITE" id="PS51035"/>
    </source>
</evidence>
<dbReference type="SMART" id="SM00264">
    <property type="entry name" value="BAG"/>
    <property type="match status" value="1"/>
</dbReference>
<dbReference type="FunFam" id="1.20.58.120:FF:000010">
    <property type="entry name" value="BAG family molecular chaperone regulator 6"/>
    <property type="match status" value="1"/>
</dbReference>
<dbReference type="EMBL" id="JACBKZ010000007">
    <property type="protein sequence ID" value="KAF5945014.1"/>
    <property type="molecule type" value="Genomic_DNA"/>
</dbReference>
<protein>
    <recommendedName>
        <fullName evidence="4">BAG domain-containing protein</fullName>
    </recommendedName>
</protein>
<keyword evidence="2" id="KW-0175">Coiled coil</keyword>
<dbReference type="Gene3D" id="1.20.58.120">
    <property type="entry name" value="BAG domain"/>
    <property type="match status" value="1"/>
</dbReference>
<comment type="caution">
    <text evidence="5">The sequence shown here is derived from an EMBL/GenBank/DDBJ whole genome shotgun (WGS) entry which is preliminary data.</text>
</comment>
<feature type="compositionally biased region" description="Basic and acidic residues" evidence="3">
    <location>
        <begin position="639"/>
        <end position="652"/>
    </location>
</feature>
<feature type="compositionally biased region" description="Acidic residues" evidence="3">
    <location>
        <begin position="627"/>
        <end position="638"/>
    </location>
</feature>
<dbReference type="AlphaFoldDB" id="A0A7J7GZT9"/>
<gene>
    <name evidence="5" type="ORF">HYC85_015242</name>
</gene>
<reference evidence="5 6" key="2">
    <citation type="submission" date="2020-07" db="EMBL/GenBank/DDBJ databases">
        <title>Genome assembly of wild tea tree DASZ reveals pedigree and selection history of tea varieties.</title>
        <authorList>
            <person name="Zhang W."/>
        </authorList>
    </citation>
    <scope>NUCLEOTIDE SEQUENCE [LARGE SCALE GENOMIC DNA]</scope>
    <source>
        <strain evidence="6">cv. G240</strain>
        <tissue evidence="5">Leaf</tissue>
    </source>
</reference>
<name>A0A7J7GZT9_CAMSI</name>
<evidence type="ECO:0000313" key="5">
    <source>
        <dbReference type="EMBL" id="KAF5945014.1"/>
    </source>
</evidence>
<keyword evidence="1" id="KW-0143">Chaperone</keyword>
<dbReference type="InterPro" id="IPR040400">
    <property type="entry name" value="BAG5/6/7/8"/>
</dbReference>
<feature type="region of interest" description="Disordered" evidence="3">
    <location>
        <begin position="115"/>
        <end position="136"/>
    </location>
</feature>
<feature type="domain" description="BAG" evidence="4">
    <location>
        <begin position="182"/>
        <end position="259"/>
    </location>
</feature>
<reference evidence="6" key="1">
    <citation type="journal article" date="2020" name="Nat. Commun.">
        <title>Genome assembly of wild tea tree DASZ reveals pedigree and selection history of tea varieties.</title>
        <authorList>
            <person name="Zhang W."/>
            <person name="Zhang Y."/>
            <person name="Qiu H."/>
            <person name="Guo Y."/>
            <person name="Wan H."/>
            <person name="Zhang X."/>
            <person name="Scossa F."/>
            <person name="Alseekh S."/>
            <person name="Zhang Q."/>
            <person name="Wang P."/>
            <person name="Xu L."/>
            <person name="Schmidt M.H."/>
            <person name="Jia X."/>
            <person name="Li D."/>
            <person name="Zhu A."/>
            <person name="Guo F."/>
            <person name="Chen W."/>
            <person name="Ni D."/>
            <person name="Usadel B."/>
            <person name="Fernie A.R."/>
            <person name="Wen W."/>
        </authorList>
    </citation>
    <scope>NUCLEOTIDE SEQUENCE [LARGE SCALE GENOMIC DNA]</scope>
    <source>
        <strain evidence="6">cv. G240</strain>
    </source>
</reference>
<dbReference type="SUPFAM" id="SSF63491">
    <property type="entry name" value="BAG domain"/>
    <property type="match status" value="1"/>
</dbReference>
<evidence type="ECO:0000256" key="1">
    <source>
        <dbReference type="ARBA" id="ARBA00023186"/>
    </source>
</evidence>
<keyword evidence="6" id="KW-1185">Reference proteome</keyword>
<dbReference type="PROSITE" id="PS51035">
    <property type="entry name" value="BAG"/>
    <property type="match status" value="1"/>
</dbReference>
<feature type="coiled-coil region" evidence="2">
    <location>
        <begin position="538"/>
        <end position="570"/>
    </location>
</feature>
<dbReference type="GO" id="GO:0051087">
    <property type="term" value="F:protein-folding chaperone binding"/>
    <property type="evidence" value="ECO:0007669"/>
    <property type="project" value="InterPro"/>
</dbReference>
<proteinExistence type="predicted"/>
<dbReference type="GO" id="GO:0009506">
    <property type="term" value="C:plasmodesma"/>
    <property type="evidence" value="ECO:0007669"/>
    <property type="project" value="TreeGrafter"/>
</dbReference>
<dbReference type="PANTHER" id="PTHR33322:SF16">
    <property type="entry name" value="BAG FAMILY MOLECULAR CHAPERONE REGULATOR 6"/>
    <property type="match status" value="1"/>
</dbReference>
<dbReference type="InterPro" id="IPR003103">
    <property type="entry name" value="BAG_domain"/>
</dbReference>
<evidence type="ECO:0000256" key="3">
    <source>
        <dbReference type="SAM" id="MobiDB-lite"/>
    </source>
</evidence>
<sequence length="667" mass="73685">MWDKPFYNLKKFSPKLHFHGAHFGFNFPFTRSESTSSIKESEEVEPNKGKIKVVKIVDGITKQDTGEDCKAQTPIGAPVNLFPKSGEDVSTNQDTSKVVVCDDVREGKEVKAPDATVESHLGDGELQTEDDEGANKAENEIPKEEDRAKRKNLSEAEATVIIQSAYHGFEVRKWEPLKKLKQIAEVREHAAQIRSRIESLESSFDIRSDDKQKLIIGETIMSLLLKLDTIQGLHPTVRNFRKSVAKELVSLQEKLDSLPTNKSEVSNVKLVEDLSMNAKGDSSFEETGNGNSFAETQSNHSNISDLVEPSQCQISNITEATSGSQIMETSEMKLVKKEACEESEDKIIASPLQSSRELVDKLKDDLNNEVIDDGEMMMLKAQTDGSELKLLVEPMPSAAEENVDSAVVGTMPSCLGDQSAASPEFNQELVIEQSPRHELIEIGNCEVLQGKGEVESQSAIGITTSIAEANQVQQTLDALNDASVIVDLKHEIGEESDFEGHEDVMAEQEEAQKEVGHINENVKISRADDEIGLGNAPIEDARLKIEEFTVQKHGEEKNNTNELLDTSEQEKPQPQLAFAGDEIHDGEACKPEEPHAEFSPLENETHCGVASKTEETWPGLSPALGQENDDSGITNDEDNCSRQDIKETKECNEESENQEIVGDRLEF</sequence>
<dbReference type="PANTHER" id="PTHR33322">
    <property type="entry name" value="BAG DOMAIN CONTAINING PROTEIN, EXPRESSED"/>
    <property type="match status" value="1"/>
</dbReference>
<dbReference type="Pfam" id="PF02179">
    <property type="entry name" value="BAG"/>
    <property type="match status" value="1"/>
</dbReference>
<dbReference type="InterPro" id="IPR036533">
    <property type="entry name" value="BAG_dom_sf"/>
</dbReference>
<organism evidence="5 6">
    <name type="scientific">Camellia sinensis</name>
    <name type="common">Tea plant</name>
    <name type="synonym">Thea sinensis</name>
    <dbReference type="NCBI Taxonomy" id="4442"/>
    <lineage>
        <taxon>Eukaryota</taxon>
        <taxon>Viridiplantae</taxon>
        <taxon>Streptophyta</taxon>
        <taxon>Embryophyta</taxon>
        <taxon>Tracheophyta</taxon>
        <taxon>Spermatophyta</taxon>
        <taxon>Magnoliopsida</taxon>
        <taxon>eudicotyledons</taxon>
        <taxon>Gunneridae</taxon>
        <taxon>Pentapetalae</taxon>
        <taxon>asterids</taxon>
        <taxon>Ericales</taxon>
        <taxon>Theaceae</taxon>
        <taxon>Camellia</taxon>
    </lineage>
</organism>
<feature type="region of interest" description="Disordered" evidence="3">
    <location>
        <begin position="607"/>
        <end position="667"/>
    </location>
</feature>
<evidence type="ECO:0000256" key="2">
    <source>
        <dbReference type="SAM" id="Coils"/>
    </source>
</evidence>